<reference evidence="9" key="1">
    <citation type="submission" date="2025-08" db="UniProtKB">
        <authorList>
            <consortium name="RefSeq"/>
        </authorList>
    </citation>
    <scope>IDENTIFICATION</scope>
    <source>
        <tissue evidence="9">Entire body</tissue>
    </source>
</reference>
<dbReference type="Proteomes" id="UP000192223">
    <property type="component" value="Unplaced"/>
</dbReference>
<dbReference type="GeneID" id="108733539"/>
<evidence type="ECO:0000313" key="9">
    <source>
        <dbReference type="RefSeq" id="XP_018320224.1"/>
    </source>
</evidence>
<accession>A0A1W4W823</accession>
<dbReference type="PANTHER" id="PTHR10353">
    <property type="entry name" value="GLYCOSYL HYDROLASE"/>
    <property type="match status" value="1"/>
</dbReference>
<keyword evidence="4" id="KW-0325">Glycoprotein</keyword>
<dbReference type="STRING" id="224129.A0A1W4W823"/>
<evidence type="ECO:0000256" key="6">
    <source>
        <dbReference type="RuleBase" id="RU003690"/>
    </source>
</evidence>
<evidence type="ECO:0000256" key="2">
    <source>
        <dbReference type="ARBA" id="ARBA00011738"/>
    </source>
</evidence>
<keyword evidence="8" id="KW-1185">Reference proteome</keyword>
<keyword evidence="5" id="KW-0326">Glycosidase</keyword>
<proteinExistence type="inferred from homology"/>
<dbReference type="InterPro" id="IPR033132">
    <property type="entry name" value="GH_1_N_CS"/>
</dbReference>
<feature type="chain" id="PRO_5010725399" evidence="7">
    <location>
        <begin position="19"/>
        <end position="523"/>
    </location>
</feature>
<organism evidence="8 9">
    <name type="scientific">Agrilus planipennis</name>
    <name type="common">Emerald ash borer</name>
    <name type="synonym">Agrilus marcopoli</name>
    <dbReference type="NCBI Taxonomy" id="224129"/>
    <lineage>
        <taxon>Eukaryota</taxon>
        <taxon>Metazoa</taxon>
        <taxon>Ecdysozoa</taxon>
        <taxon>Arthropoda</taxon>
        <taxon>Hexapoda</taxon>
        <taxon>Insecta</taxon>
        <taxon>Pterygota</taxon>
        <taxon>Neoptera</taxon>
        <taxon>Endopterygota</taxon>
        <taxon>Coleoptera</taxon>
        <taxon>Polyphaga</taxon>
        <taxon>Elateriformia</taxon>
        <taxon>Buprestoidea</taxon>
        <taxon>Buprestidae</taxon>
        <taxon>Agrilinae</taxon>
        <taxon>Agrilus</taxon>
    </lineage>
</organism>
<dbReference type="GO" id="GO:0008422">
    <property type="term" value="F:beta-glucosidase activity"/>
    <property type="evidence" value="ECO:0007669"/>
    <property type="project" value="TreeGrafter"/>
</dbReference>
<dbReference type="InterPro" id="IPR001360">
    <property type="entry name" value="Glyco_hydro_1"/>
</dbReference>
<dbReference type="InterPro" id="IPR017853">
    <property type="entry name" value="GH"/>
</dbReference>
<dbReference type="OrthoDB" id="65569at2759"/>
<dbReference type="RefSeq" id="XP_018320224.1">
    <property type="nucleotide sequence ID" value="XM_018464722.1"/>
</dbReference>
<dbReference type="PRINTS" id="PR00131">
    <property type="entry name" value="GLHYDRLASE1"/>
</dbReference>
<feature type="signal peptide" evidence="7">
    <location>
        <begin position="1"/>
        <end position="18"/>
    </location>
</feature>
<dbReference type="PROSITE" id="PS00653">
    <property type="entry name" value="GLYCOSYL_HYDROL_F1_2"/>
    <property type="match status" value="1"/>
</dbReference>
<sequence length="523" mass="59689">MAVLVPLVCVCLLSFAKGQNLELSSDEFPEDFLFGTATSAYQTEGAWNVNGKGENIWDYLTHNYPDRIADGSNADISCDTYHHVEDDVAILRDLGVDYYRFSISWSRLLPNGFSHEINDDAVRYYNFLIDALLNNGITPMVTLYHWDLPQILQKLGGWSNVNIVDYFTDYANVAFENFGDRVRYWITFNEPDLFCEAYGALEFAPIEVKADGIGDYLCSHHVLLAHASAYHLYNESFKTTQRGSLGIALSSRWYLPNTTSVEDIEAANRFLQFKVGRFAHPIYIGDYPEIVKNLVAIRSQEEGFPYSRLPEFTPTEIDYIRGSSDFFGLNFYTAELAANGPQNVPTAPSYNRDHNVVIEPENPWQATPISWLKVTPWGFQEVLIWLKNEYSNPLIFVTENGVPDAENYNDEERIYYLRTHLSALLSAIAEGVNVKMYTFWSLFDNFEWDLGYTVKFGLYHVNMSDPSRTREPKASAQIYKQIINNRRLIINDISVDNGGPESILCNICLIVGGLLIVFRNYLN</sequence>
<name>A0A1W4W823_AGRPL</name>
<dbReference type="InParanoid" id="A0A1W4W823"/>
<dbReference type="Gene3D" id="3.20.20.80">
    <property type="entry name" value="Glycosidases"/>
    <property type="match status" value="1"/>
</dbReference>
<dbReference type="Pfam" id="PF00232">
    <property type="entry name" value="Glyco_hydro_1"/>
    <property type="match status" value="1"/>
</dbReference>
<comment type="subunit">
    <text evidence="2">Homodimer.</text>
</comment>
<dbReference type="GO" id="GO:0005975">
    <property type="term" value="P:carbohydrate metabolic process"/>
    <property type="evidence" value="ECO:0007669"/>
    <property type="project" value="InterPro"/>
</dbReference>
<dbReference type="KEGG" id="apln:108733539"/>
<evidence type="ECO:0000256" key="4">
    <source>
        <dbReference type="ARBA" id="ARBA00023180"/>
    </source>
</evidence>
<keyword evidence="7" id="KW-0732">Signal</keyword>
<dbReference type="FunFam" id="3.20.20.80:FF:000013">
    <property type="entry name" value="lactase-phlorizin hydrolase"/>
    <property type="match status" value="1"/>
</dbReference>
<evidence type="ECO:0000313" key="8">
    <source>
        <dbReference type="Proteomes" id="UP000192223"/>
    </source>
</evidence>
<evidence type="ECO:0000256" key="7">
    <source>
        <dbReference type="SAM" id="SignalP"/>
    </source>
</evidence>
<evidence type="ECO:0000256" key="5">
    <source>
        <dbReference type="ARBA" id="ARBA00023295"/>
    </source>
</evidence>
<evidence type="ECO:0000256" key="1">
    <source>
        <dbReference type="ARBA" id="ARBA00010838"/>
    </source>
</evidence>
<comment type="similarity">
    <text evidence="1 6">Belongs to the glycosyl hydrolase 1 family.</text>
</comment>
<dbReference type="AlphaFoldDB" id="A0A1W4W823"/>
<dbReference type="PANTHER" id="PTHR10353:SF36">
    <property type="entry name" value="LP05116P"/>
    <property type="match status" value="1"/>
</dbReference>
<keyword evidence="3" id="KW-0378">Hydrolase</keyword>
<gene>
    <name evidence="9" type="primary">LOC108733539</name>
</gene>
<evidence type="ECO:0000256" key="3">
    <source>
        <dbReference type="ARBA" id="ARBA00022801"/>
    </source>
</evidence>
<dbReference type="SUPFAM" id="SSF51445">
    <property type="entry name" value="(Trans)glycosidases"/>
    <property type="match status" value="1"/>
</dbReference>
<protein>
    <submittedName>
        <fullName evidence="9">Myrosinase 1-like</fullName>
    </submittedName>
</protein>